<dbReference type="GO" id="GO:0000028">
    <property type="term" value="P:ribosomal small subunit assembly"/>
    <property type="evidence" value="ECO:0007669"/>
    <property type="project" value="TreeGrafter"/>
</dbReference>
<comment type="similarity">
    <text evidence="3">Belongs to the RimP family.</text>
</comment>
<evidence type="ECO:0000313" key="5">
    <source>
        <dbReference type="EMBL" id="NNV56501.1"/>
    </source>
</evidence>
<comment type="caution">
    <text evidence="5">The sequence shown here is derived from an EMBL/GenBank/DDBJ whole genome shotgun (WGS) entry which is preliminary data.</text>
</comment>
<evidence type="ECO:0000256" key="1">
    <source>
        <dbReference type="ARBA" id="ARBA00022490"/>
    </source>
</evidence>
<evidence type="ECO:0000256" key="2">
    <source>
        <dbReference type="ARBA" id="ARBA00022517"/>
    </source>
</evidence>
<dbReference type="GO" id="GO:0005829">
    <property type="term" value="C:cytosol"/>
    <property type="evidence" value="ECO:0007669"/>
    <property type="project" value="TreeGrafter"/>
</dbReference>
<keyword evidence="6" id="KW-1185">Reference proteome</keyword>
<dbReference type="PANTHER" id="PTHR33867:SF1">
    <property type="entry name" value="RIBOSOME MATURATION FACTOR RIMP"/>
    <property type="match status" value="1"/>
</dbReference>
<dbReference type="Gene3D" id="3.30.300.70">
    <property type="entry name" value="RimP-like superfamily, N-terminal"/>
    <property type="match status" value="1"/>
</dbReference>
<sequence length="156" mass="17648">MATDTLIQHIETLVNTMLADEPEYFLVQVKIKPVNNIKVFLDGDNGITIEKCVRFNRKLYKTIEELALFNEGDFSLELSSPGVSEPLKLIRQYTKNIGRFVEVLFIDGTAKEGKLMQVLEEDIMIESTEGKGKKAVTQQLVIPLISIKSITVQIKF</sequence>
<dbReference type="Pfam" id="PF02576">
    <property type="entry name" value="RimP_N"/>
    <property type="match status" value="1"/>
</dbReference>
<accession>A0A8J8FEA6</accession>
<dbReference type="Proteomes" id="UP000598971">
    <property type="component" value="Unassembled WGS sequence"/>
</dbReference>
<name>A0A8J8FEA6_9BACT</name>
<dbReference type="EMBL" id="WHPF01000009">
    <property type="protein sequence ID" value="NNV56501.1"/>
    <property type="molecule type" value="Genomic_DNA"/>
</dbReference>
<dbReference type="SUPFAM" id="SSF75420">
    <property type="entry name" value="YhbC-like, N-terminal domain"/>
    <property type="match status" value="1"/>
</dbReference>
<proteinExistence type="inferred from homology"/>
<reference evidence="5" key="1">
    <citation type="submission" date="2019-10" db="EMBL/GenBank/DDBJ databases">
        <title>Draft genome sequence of Panacibacter sp. KCS-6.</title>
        <authorList>
            <person name="Yim K.J."/>
        </authorList>
    </citation>
    <scope>NUCLEOTIDE SEQUENCE</scope>
    <source>
        <strain evidence="5">KCS-6</strain>
    </source>
</reference>
<dbReference type="InterPro" id="IPR028989">
    <property type="entry name" value="RimP_N"/>
</dbReference>
<comment type="function">
    <text evidence="3">Required for maturation of 30S ribosomal subunits.</text>
</comment>
<evidence type="ECO:0000256" key="3">
    <source>
        <dbReference type="HAMAP-Rule" id="MF_01077"/>
    </source>
</evidence>
<dbReference type="AlphaFoldDB" id="A0A8J8FEA6"/>
<organism evidence="5 6">
    <name type="scientific">Limnovirga soli</name>
    <dbReference type="NCBI Taxonomy" id="2656915"/>
    <lineage>
        <taxon>Bacteria</taxon>
        <taxon>Pseudomonadati</taxon>
        <taxon>Bacteroidota</taxon>
        <taxon>Chitinophagia</taxon>
        <taxon>Chitinophagales</taxon>
        <taxon>Chitinophagaceae</taxon>
        <taxon>Limnovirga</taxon>
    </lineage>
</organism>
<keyword evidence="1 3" id="KW-0963">Cytoplasm</keyword>
<protein>
    <recommendedName>
        <fullName evidence="3">Ribosome maturation factor RimP</fullName>
    </recommendedName>
</protein>
<dbReference type="PANTHER" id="PTHR33867">
    <property type="entry name" value="RIBOSOME MATURATION FACTOR RIMP"/>
    <property type="match status" value="1"/>
</dbReference>
<keyword evidence="2 3" id="KW-0690">Ribosome biogenesis</keyword>
<dbReference type="GO" id="GO:0006412">
    <property type="term" value="P:translation"/>
    <property type="evidence" value="ECO:0007669"/>
    <property type="project" value="TreeGrafter"/>
</dbReference>
<dbReference type="HAMAP" id="MF_01077">
    <property type="entry name" value="RimP"/>
    <property type="match status" value="1"/>
</dbReference>
<gene>
    <name evidence="3" type="primary">rimP</name>
    <name evidence="5" type="ORF">GD597_13600</name>
</gene>
<evidence type="ECO:0000259" key="4">
    <source>
        <dbReference type="Pfam" id="PF02576"/>
    </source>
</evidence>
<dbReference type="InterPro" id="IPR003728">
    <property type="entry name" value="Ribosome_maturation_RimP"/>
</dbReference>
<evidence type="ECO:0000313" key="6">
    <source>
        <dbReference type="Proteomes" id="UP000598971"/>
    </source>
</evidence>
<dbReference type="InterPro" id="IPR035956">
    <property type="entry name" value="RimP_N_sf"/>
</dbReference>
<comment type="subcellular location">
    <subcellularLocation>
        <location evidence="3">Cytoplasm</location>
    </subcellularLocation>
</comment>
<feature type="domain" description="Ribosome maturation factor RimP N-terminal" evidence="4">
    <location>
        <begin position="21"/>
        <end position="83"/>
    </location>
</feature>